<reference evidence="3" key="1">
    <citation type="journal article" date="2015" name="Nature">
        <title>Complex archaea that bridge the gap between prokaryotes and eukaryotes.</title>
        <authorList>
            <person name="Spang A."/>
            <person name="Saw J.H."/>
            <person name="Jorgensen S.L."/>
            <person name="Zaremba-Niedzwiedzka K."/>
            <person name="Martijn J."/>
            <person name="Lind A.E."/>
            <person name="van Eijk R."/>
            <person name="Schleper C."/>
            <person name="Guy L."/>
            <person name="Ettema T.J."/>
        </authorList>
    </citation>
    <scope>NUCLEOTIDE SEQUENCE</scope>
</reference>
<gene>
    <name evidence="3" type="ORF">LCGC14_1707420</name>
</gene>
<accession>A0A0F9HFS4</accession>
<organism evidence="3">
    <name type="scientific">marine sediment metagenome</name>
    <dbReference type="NCBI Taxonomy" id="412755"/>
    <lineage>
        <taxon>unclassified sequences</taxon>
        <taxon>metagenomes</taxon>
        <taxon>ecological metagenomes</taxon>
    </lineage>
</organism>
<feature type="transmembrane region" description="Helical" evidence="2">
    <location>
        <begin position="110"/>
        <end position="127"/>
    </location>
</feature>
<evidence type="ECO:0000256" key="1">
    <source>
        <dbReference type="SAM" id="MobiDB-lite"/>
    </source>
</evidence>
<sequence length="138" mass="15563">MAIKRITTVYEIDDSSDVVSGTASPPSLIEKKKDLPAEPQNTGTPEQQEDYQIPEALGEGQNVPQAEITGRTGWDIAFALGINHPAFKPTTFTIIAFVISIVKIKTLQDFWIPIIMAFIFNGLWYGIDWYRRFKTRKS</sequence>
<dbReference type="EMBL" id="LAZR01015176">
    <property type="protein sequence ID" value="KKM14311.1"/>
    <property type="molecule type" value="Genomic_DNA"/>
</dbReference>
<evidence type="ECO:0000313" key="3">
    <source>
        <dbReference type="EMBL" id="KKM14311.1"/>
    </source>
</evidence>
<proteinExistence type="predicted"/>
<keyword evidence="2" id="KW-0812">Transmembrane</keyword>
<name>A0A0F9HFS4_9ZZZZ</name>
<keyword evidence="2" id="KW-1133">Transmembrane helix</keyword>
<dbReference type="AlphaFoldDB" id="A0A0F9HFS4"/>
<feature type="region of interest" description="Disordered" evidence="1">
    <location>
        <begin position="15"/>
        <end position="51"/>
    </location>
</feature>
<protein>
    <submittedName>
        <fullName evidence="3">Uncharacterized protein</fullName>
    </submittedName>
</protein>
<comment type="caution">
    <text evidence="3">The sequence shown here is derived from an EMBL/GenBank/DDBJ whole genome shotgun (WGS) entry which is preliminary data.</text>
</comment>
<keyword evidence="2" id="KW-0472">Membrane</keyword>
<feature type="transmembrane region" description="Helical" evidence="2">
    <location>
        <begin position="86"/>
        <end position="104"/>
    </location>
</feature>
<evidence type="ECO:0000256" key="2">
    <source>
        <dbReference type="SAM" id="Phobius"/>
    </source>
</evidence>